<gene>
    <name evidence="3" type="ORF">C1704_13200</name>
</gene>
<dbReference type="InterPro" id="IPR050706">
    <property type="entry name" value="Cyclic-di-GMP_PDE-like"/>
</dbReference>
<dbReference type="PROSITE" id="PS50883">
    <property type="entry name" value="EAL"/>
    <property type="match status" value="1"/>
</dbReference>
<dbReference type="InterPro" id="IPR029151">
    <property type="entry name" value="Sensor-like_sf"/>
</dbReference>
<dbReference type="InterPro" id="IPR035919">
    <property type="entry name" value="EAL_sf"/>
</dbReference>
<dbReference type="InterPro" id="IPR001633">
    <property type="entry name" value="EAL_dom"/>
</dbReference>
<dbReference type="PANTHER" id="PTHR33121:SF76">
    <property type="entry name" value="SIGNALING PROTEIN"/>
    <property type="match status" value="1"/>
</dbReference>
<evidence type="ECO:0000313" key="4">
    <source>
        <dbReference type="Proteomes" id="UP000238605"/>
    </source>
</evidence>
<dbReference type="SMART" id="SM00052">
    <property type="entry name" value="EAL"/>
    <property type="match status" value="1"/>
</dbReference>
<dbReference type="GO" id="GO:0071111">
    <property type="term" value="F:cyclic-guanylate-specific phosphodiesterase activity"/>
    <property type="evidence" value="ECO:0007669"/>
    <property type="project" value="InterPro"/>
</dbReference>
<dbReference type="SUPFAM" id="SSF141868">
    <property type="entry name" value="EAL domain-like"/>
    <property type="match status" value="1"/>
</dbReference>
<feature type="region of interest" description="Disordered" evidence="1">
    <location>
        <begin position="1"/>
        <end position="52"/>
    </location>
</feature>
<dbReference type="AlphaFoldDB" id="A0A2S5SSA2"/>
<dbReference type="Gene3D" id="3.20.20.450">
    <property type="entry name" value="EAL domain"/>
    <property type="match status" value="1"/>
</dbReference>
<feature type="domain" description="EAL" evidence="2">
    <location>
        <begin position="57"/>
        <end position="318"/>
    </location>
</feature>
<dbReference type="SUPFAM" id="SSF103190">
    <property type="entry name" value="Sensory domain-like"/>
    <property type="match status" value="1"/>
</dbReference>
<dbReference type="Gene3D" id="3.30.450.20">
    <property type="entry name" value="PAS domain"/>
    <property type="match status" value="1"/>
</dbReference>
<dbReference type="EMBL" id="PSNX01000012">
    <property type="protein sequence ID" value="PPE65586.1"/>
    <property type="molecule type" value="Genomic_DNA"/>
</dbReference>
<reference evidence="3 4" key="1">
    <citation type="submission" date="2018-02" db="EMBL/GenBank/DDBJ databases">
        <title>Reclassifiation of [Polyangium] brachysporum DSM 7029 as Guopingzhaonella breviflexa gen. nov., sp. nov., a member of the family Comamonadaceae.</title>
        <authorList>
            <person name="Tang B."/>
        </authorList>
    </citation>
    <scope>NUCLEOTIDE SEQUENCE [LARGE SCALE GENOMIC DNA]</scope>
    <source>
        <strain evidence="3 4">BCRC 80649</strain>
    </source>
</reference>
<name>A0A2S5SSA2_9BURK</name>
<comment type="caution">
    <text evidence="3">The sequence shown here is derived from an EMBL/GenBank/DDBJ whole genome shotgun (WGS) entry which is preliminary data.</text>
</comment>
<feature type="compositionally biased region" description="Polar residues" evidence="1">
    <location>
        <begin position="8"/>
        <end position="17"/>
    </location>
</feature>
<dbReference type="CDD" id="cd01948">
    <property type="entry name" value="EAL"/>
    <property type="match status" value="1"/>
</dbReference>
<sequence length="474" mass="52267">MEVLSVTKGRNGSTRSANADGILGHNRVTPDCQQPSVDDTPPAPVPPTPVAPADPVLALLQTDLQRADDGCWTAQHGPYRLGTHFQAIYSLSHHRAVGHEALLRAHDDQGRPVPAPTVLASAGSPEDLVYLDRLCRLVHVANFARAARGDQWLFLNIHPAVFVHAPAMGAGRFMEMLLQRFGLAPQQIVLEVTEDMVGRDQDFERAVAQARGLGCLLALDDFGAGHSNFDRVWRIQPEIVKLDRSFVRRAATEPRIGRIAMQMVSLLHACGAMVLMEGIETPEEAYLALQADVDFVQGYLFGRPSPLLHLPGEPQPQIDAVWARFDAQYDADKRAERDRLAPYANAIGQAATLLQSGLPLEACCREFLALPGAELCYLIDEQGLQLEHNVTSPHFEALRSPQFAPLRDSRGARWARRPYFRRAMDNFGRVQVTRPYLTVHGAHLCVTVSVSLRWKGQLVVLGGDIAWEPDPQLG</sequence>
<accession>A0A2S5SSA2</accession>
<proteinExistence type="predicted"/>
<dbReference type="PANTHER" id="PTHR33121">
    <property type="entry name" value="CYCLIC DI-GMP PHOSPHODIESTERASE PDEF"/>
    <property type="match status" value="1"/>
</dbReference>
<evidence type="ECO:0000313" key="3">
    <source>
        <dbReference type="EMBL" id="PPE65586.1"/>
    </source>
</evidence>
<dbReference type="Pfam" id="PF00563">
    <property type="entry name" value="EAL"/>
    <property type="match status" value="1"/>
</dbReference>
<keyword evidence="4" id="KW-1185">Reference proteome</keyword>
<dbReference type="Proteomes" id="UP000238605">
    <property type="component" value="Unassembled WGS sequence"/>
</dbReference>
<evidence type="ECO:0000256" key="1">
    <source>
        <dbReference type="SAM" id="MobiDB-lite"/>
    </source>
</evidence>
<organism evidence="3 4">
    <name type="scientific">Caldimonas caldifontis</name>
    <dbReference type="NCBI Taxonomy" id="1452508"/>
    <lineage>
        <taxon>Bacteria</taxon>
        <taxon>Pseudomonadati</taxon>
        <taxon>Pseudomonadota</taxon>
        <taxon>Betaproteobacteria</taxon>
        <taxon>Burkholderiales</taxon>
        <taxon>Sphaerotilaceae</taxon>
        <taxon>Caldimonas</taxon>
    </lineage>
</organism>
<feature type="compositionally biased region" description="Pro residues" evidence="1">
    <location>
        <begin position="41"/>
        <end position="52"/>
    </location>
</feature>
<evidence type="ECO:0000259" key="2">
    <source>
        <dbReference type="PROSITE" id="PS50883"/>
    </source>
</evidence>
<protein>
    <submittedName>
        <fullName evidence="3">EAL domain-containing protein</fullName>
    </submittedName>
</protein>
<dbReference type="OrthoDB" id="9813903at2"/>